<keyword evidence="4" id="KW-1185">Reference proteome</keyword>
<dbReference type="EMBL" id="LS483476">
    <property type="protein sequence ID" value="SQI52649.1"/>
    <property type="molecule type" value="Genomic_DNA"/>
</dbReference>
<evidence type="ECO:0000313" key="3">
    <source>
        <dbReference type="EMBL" id="SQI52649.1"/>
    </source>
</evidence>
<protein>
    <recommendedName>
        <fullName evidence="2">DUF4350 domain-containing protein</fullName>
    </recommendedName>
</protein>
<feature type="domain" description="DUF4350" evidence="2">
    <location>
        <begin position="41"/>
        <end position="207"/>
    </location>
</feature>
<dbReference type="RefSeq" id="WP_231955881.1">
    <property type="nucleotide sequence ID" value="NZ_CBCSGM010000002.1"/>
</dbReference>
<evidence type="ECO:0000259" key="2">
    <source>
        <dbReference type="Pfam" id="PF14258"/>
    </source>
</evidence>
<name>A0A2X4VQX3_LEDLE</name>
<reference evidence="3 4" key="1">
    <citation type="submission" date="2018-06" db="EMBL/GenBank/DDBJ databases">
        <authorList>
            <consortium name="Pathogen Informatics"/>
            <person name="Doyle S."/>
        </authorList>
    </citation>
    <scope>NUCLEOTIDE SEQUENCE [LARGE SCALE GENOMIC DNA]</scope>
    <source>
        <strain evidence="3 4">NCTC4824</strain>
    </source>
</reference>
<gene>
    <name evidence="3" type="ORF">NCTC4824_00529</name>
</gene>
<organism evidence="3 4">
    <name type="scientific">Lederbergia lenta</name>
    <name type="common">Bacillus lentus</name>
    <dbReference type="NCBI Taxonomy" id="1467"/>
    <lineage>
        <taxon>Bacteria</taxon>
        <taxon>Bacillati</taxon>
        <taxon>Bacillota</taxon>
        <taxon>Bacilli</taxon>
        <taxon>Bacillales</taxon>
        <taxon>Bacillaceae</taxon>
        <taxon>Lederbergia</taxon>
    </lineage>
</organism>
<sequence length="375" mass="43851">MQKQISNKRMWIWLSLLLIVFMFSSYFIIEKQPKEYPIYASDSPSPTGVKAFYTYLKNNNDAVKRWSVSPEKLPSNTGKQVLVMIEPYFIPDSGEIEAYEAFMQAGNTILLFHENPKGMFDLSVELKEADLTIVKDHKGTGHRVEETTPVRLQPTDQDEVLLSDEAGTMAFKRSVGDGQLIVSNSPVWLTNGKILKEDHLPLILSLINEADANIFLFDEYIHGGKNAEHVLTLYPRWFLLLMLQGVIVTILWLWYRGKRFGPIFIPREETVRYSDEGVSALAAWYIRGRRYHDSLVIQADYVKLLLQERWRIPYRKEWNDLFEQLEQKWPHMPKAEIQSLLNGLTNVLEKETMSKQEYLLWSKRIERMRKEVEEE</sequence>
<accession>A0A2X4VQX3</accession>
<proteinExistence type="predicted"/>
<feature type="transmembrane region" description="Helical" evidence="1">
    <location>
        <begin position="12"/>
        <end position="29"/>
    </location>
</feature>
<dbReference type="AlphaFoldDB" id="A0A2X4VQX3"/>
<dbReference type="InterPro" id="IPR025646">
    <property type="entry name" value="DUF4350"/>
</dbReference>
<dbReference type="Pfam" id="PF14258">
    <property type="entry name" value="DUF4350"/>
    <property type="match status" value="1"/>
</dbReference>
<feature type="transmembrane region" description="Helical" evidence="1">
    <location>
        <begin position="237"/>
        <end position="255"/>
    </location>
</feature>
<evidence type="ECO:0000256" key="1">
    <source>
        <dbReference type="SAM" id="Phobius"/>
    </source>
</evidence>
<keyword evidence="1" id="KW-1133">Transmembrane helix</keyword>
<keyword evidence="1" id="KW-0472">Membrane</keyword>
<dbReference type="STRING" id="1348624.GCA_001591545_02679"/>
<evidence type="ECO:0000313" key="4">
    <source>
        <dbReference type="Proteomes" id="UP000249134"/>
    </source>
</evidence>
<dbReference type="Proteomes" id="UP000249134">
    <property type="component" value="Chromosome 1"/>
</dbReference>
<keyword evidence="1" id="KW-0812">Transmembrane</keyword>
<dbReference type="KEGG" id="blen:NCTC4824_00529"/>